<protein>
    <submittedName>
        <fullName evidence="1">33391_t:CDS:1</fullName>
    </submittedName>
</protein>
<comment type="caution">
    <text evidence="1">The sequence shown here is derived from an EMBL/GenBank/DDBJ whole genome shotgun (WGS) entry which is preliminary data.</text>
</comment>
<accession>A0ACA9STV1</accession>
<sequence>FGRMFDGQVLDMIEVGIEKAVTMNELKTPKCSVGMKPLFIFNGLEYVISITATGSITGSDSTTFDGKIFFRVYTIQMTKSGQKIPRVELEEMGPSYDFKFRRTKFAKEEVYKIATKIPKTLK</sequence>
<feature type="non-terminal residue" evidence="1">
    <location>
        <position position="122"/>
    </location>
</feature>
<feature type="non-terminal residue" evidence="1">
    <location>
        <position position="1"/>
    </location>
</feature>
<keyword evidence="2" id="KW-1185">Reference proteome</keyword>
<evidence type="ECO:0000313" key="1">
    <source>
        <dbReference type="EMBL" id="CAG8847521.1"/>
    </source>
</evidence>
<name>A0ACA9STV1_9GLOM</name>
<gene>
    <name evidence="1" type="ORF">RPERSI_LOCUS34674</name>
</gene>
<dbReference type="EMBL" id="CAJVQC010156401">
    <property type="protein sequence ID" value="CAG8847521.1"/>
    <property type="molecule type" value="Genomic_DNA"/>
</dbReference>
<proteinExistence type="predicted"/>
<organism evidence="1 2">
    <name type="scientific">Racocetra persica</name>
    <dbReference type="NCBI Taxonomy" id="160502"/>
    <lineage>
        <taxon>Eukaryota</taxon>
        <taxon>Fungi</taxon>
        <taxon>Fungi incertae sedis</taxon>
        <taxon>Mucoromycota</taxon>
        <taxon>Glomeromycotina</taxon>
        <taxon>Glomeromycetes</taxon>
        <taxon>Diversisporales</taxon>
        <taxon>Gigasporaceae</taxon>
        <taxon>Racocetra</taxon>
    </lineage>
</organism>
<reference evidence="1" key="1">
    <citation type="submission" date="2021-06" db="EMBL/GenBank/DDBJ databases">
        <authorList>
            <person name="Kallberg Y."/>
            <person name="Tangrot J."/>
            <person name="Rosling A."/>
        </authorList>
    </citation>
    <scope>NUCLEOTIDE SEQUENCE</scope>
    <source>
        <strain evidence="1">MA461A</strain>
    </source>
</reference>
<dbReference type="Proteomes" id="UP000789920">
    <property type="component" value="Unassembled WGS sequence"/>
</dbReference>
<evidence type="ECO:0000313" key="2">
    <source>
        <dbReference type="Proteomes" id="UP000789920"/>
    </source>
</evidence>